<organism evidence="2">
    <name type="scientific">Haptolina ericina</name>
    <dbReference type="NCBI Taxonomy" id="156174"/>
    <lineage>
        <taxon>Eukaryota</taxon>
        <taxon>Haptista</taxon>
        <taxon>Haptophyta</taxon>
        <taxon>Prymnesiophyceae</taxon>
        <taxon>Prymnesiales</taxon>
        <taxon>Prymnesiaceae</taxon>
        <taxon>Haptolina</taxon>
    </lineage>
</organism>
<reference evidence="2" key="1">
    <citation type="submission" date="2021-01" db="EMBL/GenBank/DDBJ databases">
        <authorList>
            <person name="Corre E."/>
            <person name="Pelletier E."/>
            <person name="Niang G."/>
            <person name="Scheremetjew M."/>
            <person name="Finn R."/>
            <person name="Kale V."/>
            <person name="Holt S."/>
            <person name="Cochrane G."/>
            <person name="Meng A."/>
            <person name="Brown T."/>
            <person name="Cohen L."/>
        </authorList>
    </citation>
    <scope>NUCLEOTIDE SEQUENCE</scope>
    <source>
        <strain evidence="2">CCMP281</strain>
    </source>
</reference>
<name>A0A7S3AKL3_9EUKA</name>
<dbReference type="EMBL" id="HBHX01015141">
    <property type="protein sequence ID" value="CAE0107820.1"/>
    <property type="molecule type" value="Transcribed_RNA"/>
</dbReference>
<dbReference type="AlphaFoldDB" id="A0A7S3AKL3"/>
<feature type="transmembrane region" description="Helical" evidence="1">
    <location>
        <begin position="50"/>
        <end position="74"/>
    </location>
</feature>
<evidence type="ECO:0000313" key="2">
    <source>
        <dbReference type="EMBL" id="CAE0107820.1"/>
    </source>
</evidence>
<gene>
    <name evidence="2" type="ORF">HERI1096_LOCUS8479</name>
</gene>
<keyword evidence="1" id="KW-0472">Membrane</keyword>
<evidence type="ECO:0000256" key="1">
    <source>
        <dbReference type="SAM" id="Phobius"/>
    </source>
</evidence>
<sequence>MAFLQPHTTPSDAYPVPPVVPVTEPFVAAAARVEEMAGVVERGSWWWDKVGSVAVVSAVAAMTVVAVAAAEAVVATARAAPRPCALHRLGPRHTRAVASFRNDRTCTRDGFLATAAS</sequence>
<keyword evidence="1" id="KW-0812">Transmembrane</keyword>
<accession>A0A7S3AKL3</accession>
<protein>
    <submittedName>
        <fullName evidence="2">Uncharacterized protein</fullName>
    </submittedName>
</protein>
<keyword evidence="1" id="KW-1133">Transmembrane helix</keyword>
<proteinExistence type="predicted"/>